<feature type="chain" id="PRO_5032655098" evidence="5">
    <location>
        <begin position="33"/>
        <end position="332"/>
    </location>
</feature>
<dbReference type="EMBL" id="JACCEM010000002">
    <property type="protein sequence ID" value="NYT48484.1"/>
    <property type="molecule type" value="Genomic_DNA"/>
</dbReference>
<keyword evidence="8" id="KW-1185">Reference proteome</keyword>
<comment type="similarity">
    <text evidence="1">Belongs to the metallo-beta-lactamase superfamily.</text>
</comment>
<evidence type="ECO:0000259" key="6">
    <source>
        <dbReference type="SMART" id="SM00849"/>
    </source>
</evidence>
<dbReference type="GO" id="GO:0046872">
    <property type="term" value="F:metal ion binding"/>
    <property type="evidence" value="ECO:0007669"/>
    <property type="project" value="UniProtKB-KW"/>
</dbReference>
<keyword evidence="4" id="KW-0862">Zinc</keyword>
<sequence length="332" mass="34791">MNTSFSAWRRSSGLAAAILAGALCAGGSAALAQAPAMQAAQAPGYYRMMLGGFEVTALYDGSIPLGVDLLKGASIEEIGRLLEQGFVPVSQQGVQTAVNAYLVHTGKHLILVDAGAASCFGPALGAVSRNIEAAGYSAAQVDAVLLTHLHGDHACGLVGANGGPAFPNATLHVAEDEAAFWLNTDIAAQAPRDAQPFFKMAQEAVAPYRAAGKLQRFKAGERLLPGVEAVPLRGHTPGHGGYLFSSGGQAMLVWGDVIHSHAVQFARPEVTIEFDTDPQQAVASRRQVLADAVKQKYWIAGAHLPFPGIGHVRHAGERYEWVPAEYGPLPSN</sequence>
<dbReference type="Proteomes" id="UP000559809">
    <property type="component" value="Unassembled WGS sequence"/>
</dbReference>
<dbReference type="CDD" id="cd07720">
    <property type="entry name" value="OPHC2-like_MBL-fold"/>
    <property type="match status" value="1"/>
</dbReference>
<evidence type="ECO:0000256" key="1">
    <source>
        <dbReference type="ARBA" id="ARBA00007749"/>
    </source>
</evidence>
<dbReference type="InterPro" id="IPR036866">
    <property type="entry name" value="RibonucZ/Hydroxyglut_hydro"/>
</dbReference>
<dbReference type="InterPro" id="IPR001279">
    <property type="entry name" value="Metallo-B-lactamas"/>
</dbReference>
<evidence type="ECO:0000256" key="3">
    <source>
        <dbReference type="ARBA" id="ARBA00022801"/>
    </source>
</evidence>
<dbReference type="PANTHER" id="PTHR42978">
    <property type="entry name" value="QUORUM-QUENCHING LACTONASE YTNP-RELATED-RELATED"/>
    <property type="match status" value="1"/>
</dbReference>
<comment type="caution">
    <text evidence="7">The sequence shown here is derived from an EMBL/GenBank/DDBJ whole genome shotgun (WGS) entry which is preliminary data.</text>
</comment>
<dbReference type="Gene3D" id="3.60.15.10">
    <property type="entry name" value="Ribonuclease Z/Hydroxyacylglutathione hydrolase-like"/>
    <property type="match status" value="1"/>
</dbReference>
<reference evidence="7 8" key="1">
    <citation type="submission" date="2020-07" db="EMBL/GenBank/DDBJ databases">
        <title>Taxonomic revisions and descriptions of new bacterial species based on genomic comparisons in the high-G+C-content subgroup of the family Alcaligenaceae.</title>
        <authorList>
            <person name="Szabo A."/>
            <person name="Felfoldi T."/>
        </authorList>
    </citation>
    <scope>NUCLEOTIDE SEQUENCE [LARGE SCALE GENOMIC DNA]</scope>
    <source>
        <strain evidence="7 8">LMG 24012</strain>
    </source>
</reference>
<dbReference type="Pfam" id="PF00753">
    <property type="entry name" value="Lactamase_B"/>
    <property type="match status" value="1"/>
</dbReference>
<dbReference type="SMART" id="SM00849">
    <property type="entry name" value="Lactamase_B"/>
    <property type="match status" value="1"/>
</dbReference>
<protein>
    <submittedName>
        <fullName evidence="7">MBL fold metallo-hydrolase</fullName>
    </submittedName>
</protein>
<evidence type="ECO:0000313" key="8">
    <source>
        <dbReference type="Proteomes" id="UP000559809"/>
    </source>
</evidence>
<dbReference type="PANTHER" id="PTHR42978:SF6">
    <property type="entry name" value="QUORUM-QUENCHING LACTONASE YTNP-RELATED"/>
    <property type="match status" value="1"/>
</dbReference>
<evidence type="ECO:0000256" key="4">
    <source>
        <dbReference type="ARBA" id="ARBA00022833"/>
    </source>
</evidence>
<proteinExistence type="inferred from homology"/>
<evidence type="ECO:0000256" key="5">
    <source>
        <dbReference type="SAM" id="SignalP"/>
    </source>
</evidence>
<dbReference type="InterPro" id="IPR051013">
    <property type="entry name" value="MBL_superfamily_lactonases"/>
</dbReference>
<dbReference type="SUPFAM" id="SSF56281">
    <property type="entry name" value="Metallo-hydrolase/oxidoreductase"/>
    <property type="match status" value="1"/>
</dbReference>
<gene>
    <name evidence="7" type="ORF">H0A72_04085</name>
</gene>
<feature type="domain" description="Metallo-beta-lactamase" evidence="6">
    <location>
        <begin position="97"/>
        <end position="303"/>
    </location>
</feature>
<name>A0A853FRK8_9BURK</name>
<feature type="signal peptide" evidence="5">
    <location>
        <begin position="1"/>
        <end position="32"/>
    </location>
</feature>
<keyword evidence="3 7" id="KW-0378">Hydrolase</keyword>
<dbReference type="AlphaFoldDB" id="A0A853FRK8"/>
<accession>A0A853FRK8</accession>
<dbReference type="RefSeq" id="WP_180153785.1">
    <property type="nucleotide sequence ID" value="NZ_JACCEM010000002.1"/>
</dbReference>
<keyword evidence="2" id="KW-0479">Metal-binding</keyword>
<evidence type="ECO:0000313" key="7">
    <source>
        <dbReference type="EMBL" id="NYT48484.1"/>
    </source>
</evidence>
<keyword evidence="5" id="KW-0732">Signal</keyword>
<evidence type="ECO:0000256" key="2">
    <source>
        <dbReference type="ARBA" id="ARBA00022723"/>
    </source>
</evidence>
<organism evidence="7 8">
    <name type="scientific">Parapusillimonas granuli</name>
    <dbReference type="NCBI Taxonomy" id="380911"/>
    <lineage>
        <taxon>Bacteria</taxon>
        <taxon>Pseudomonadati</taxon>
        <taxon>Pseudomonadota</taxon>
        <taxon>Betaproteobacteria</taxon>
        <taxon>Burkholderiales</taxon>
        <taxon>Alcaligenaceae</taxon>
        <taxon>Parapusillimonas</taxon>
    </lineage>
</organism>
<dbReference type="GO" id="GO:0016787">
    <property type="term" value="F:hydrolase activity"/>
    <property type="evidence" value="ECO:0007669"/>
    <property type="project" value="UniProtKB-KW"/>
</dbReference>